<dbReference type="InterPro" id="IPR043129">
    <property type="entry name" value="ATPase_NBD"/>
</dbReference>
<keyword evidence="6" id="KW-0418">Kinase</keyword>
<proteinExistence type="inferred from homology"/>
<evidence type="ECO:0000256" key="5">
    <source>
        <dbReference type="ARBA" id="ARBA00022741"/>
    </source>
</evidence>
<evidence type="ECO:0000256" key="4">
    <source>
        <dbReference type="ARBA" id="ARBA00022679"/>
    </source>
</evidence>
<dbReference type="Pfam" id="PF00480">
    <property type="entry name" value="ROK"/>
    <property type="match status" value="1"/>
</dbReference>
<protein>
    <recommendedName>
        <fullName evidence="3">Glucokinase</fullName>
        <ecNumber evidence="2">2.7.1.2</ecNumber>
    </recommendedName>
    <alternativeName>
        <fullName evidence="8">Glucose kinase</fullName>
    </alternativeName>
</protein>
<evidence type="ECO:0000256" key="6">
    <source>
        <dbReference type="ARBA" id="ARBA00022777"/>
    </source>
</evidence>
<evidence type="ECO:0000256" key="1">
    <source>
        <dbReference type="ARBA" id="ARBA00006479"/>
    </source>
</evidence>
<accession>A0ABU4WBR7</accession>
<evidence type="ECO:0000256" key="2">
    <source>
        <dbReference type="ARBA" id="ARBA00012323"/>
    </source>
</evidence>
<dbReference type="Gene3D" id="3.30.420.40">
    <property type="match status" value="2"/>
</dbReference>
<comment type="caution">
    <text evidence="9">The sequence shown here is derived from an EMBL/GenBank/DDBJ whole genome shotgun (WGS) entry which is preliminary data.</text>
</comment>
<evidence type="ECO:0000313" key="9">
    <source>
        <dbReference type="EMBL" id="MDX8336961.1"/>
    </source>
</evidence>
<name>A0ABU4WBR7_9FUSO</name>
<keyword evidence="7" id="KW-0067">ATP-binding</keyword>
<dbReference type="EC" id="2.7.1.2" evidence="2"/>
<keyword evidence="4" id="KW-0808">Transferase</keyword>
<evidence type="ECO:0000256" key="8">
    <source>
        <dbReference type="ARBA" id="ARBA00032386"/>
    </source>
</evidence>
<keyword evidence="5" id="KW-0547">Nucleotide-binding</keyword>
<evidence type="ECO:0000313" key="10">
    <source>
        <dbReference type="Proteomes" id="UP001279681"/>
    </source>
</evidence>
<organism evidence="9 10">
    <name type="scientific">Candidatus Cetobacterium colombiensis</name>
    <dbReference type="NCBI Taxonomy" id="3073100"/>
    <lineage>
        <taxon>Bacteria</taxon>
        <taxon>Fusobacteriati</taxon>
        <taxon>Fusobacteriota</taxon>
        <taxon>Fusobacteriia</taxon>
        <taxon>Fusobacteriales</taxon>
        <taxon>Fusobacteriaceae</taxon>
        <taxon>Cetobacterium</taxon>
    </lineage>
</organism>
<evidence type="ECO:0000256" key="3">
    <source>
        <dbReference type="ARBA" id="ARBA00014701"/>
    </source>
</evidence>
<gene>
    <name evidence="9" type="ORF">RFV38_10700</name>
</gene>
<dbReference type="PROSITE" id="PS01125">
    <property type="entry name" value="ROK"/>
    <property type="match status" value="1"/>
</dbReference>
<evidence type="ECO:0000256" key="7">
    <source>
        <dbReference type="ARBA" id="ARBA00022840"/>
    </source>
</evidence>
<dbReference type="PANTHER" id="PTHR18964:SF149">
    <property type="entry name" value="BIFUNCTIONAL UDP-N-ACETYLGLUCOSAMINE 2-EPIMERASE_N-ACETYLMANNOSAMINE KINASE"/>
    <property type="match status" value="1"/>
</dbReference>
<dbReference type="RefSeq" id="WP_320314315.1">
    <property type="nucleotide sequence ID" value="NZ_JAVIKH010000017.1"/>
</dbReference>
<dbReference type="SUPFAM" id="SSF53067">
    <property type="entry name" value="Actin-like ATPase domain"/>
    <property type="match status" value="1"/>
</dbReference>
<dbReference type="InterPro" id="IPR000600">
    <property type="entry name" value="ROK"/>
</dbReference>
<dbReference type="InterPro" id="IPR049874">
    <property type="entry name" value="ROK_cs"/>
</dbReference>
<dbReference type="InterPro" id="IPR004654">
    <property type="entry name" value="ROK_glcA"/>
</dbReference>
<dbReference type="EMBL" id="JAVIKH010000017">
    <property type="protein sequence ID" value="MDX8336961.1"/>
    <property type="molecule type" value="Genomic_DNA"/>
</dbReference>
<sequence length="316" mass="33420">MKYFVGVDIGGTNSKIGVLNSEGDILKSVSIKTESIEGVDYTLNKIWQTVLEITDELDISSDLICGIGMGIPGPVIDQKKVGFFANFPWEKNINISEKMEKISGVKTRLDNDVNVIALGETLYGAGKGFSKSVTIALGTGVGGGIFIDGKLISGANGAGGEIGHMKLEKDGKLCGCGQKGCFETYASATGVIREALSRLQINKNNGLYQAINGDLNKLEAKHVFDEAKKGDKFSLDIVDYISEYLAMGIGNVLNIINPEVIILCGGVALAGDILLDKVKEKLPNYALAITIEGLEIKLGELGNDAGIKGASALTIN</sequence>
<dbReference type="NCBIfam" id="TIGR00744">
    <property type="entry name" value="ROK_glcA_fam"/>
    <property type="match status" value="1"/>
</dbReference>
<reference evidence="10" key="1">
    <citation type="submission" date="2023-07" db="EMBL/GenBank/DDBJ databases">
        <authorList>
            <person name="Colorado M.A."/>
            <person name="Villamil L.M."/>
            <person name="Melo J.F."/>
            <person name="Rodriguez J.A."/>
            <person name="Ruiz R.Y."/>
        </authorList>
    </citation>
    <scope>NUCLEOTIDE SEQUENCE [LARGE SCALE GENOMIC DNA]</scope>
    <source>
        <strain evidence="10">C33</strain>
    </source>
</reference>
<dbReference type="PANTHER" id="PTHR18964">
    <property type="entry name" value="ROK (REPRESSOR, ORF, KINASE) FAMILY"/>
    <property type="match status" value="1"/>
</dbReference>
<comment type="similarity">
    <text evidence="1">Belongs to the ROK (NagC/XylR) family.</text>
</comment>
<keyword evidence="10" id="KW-1185">Reference proteome</keyword>
<dbReference type="Proteomes" id="UP001279681">
    <property type="component" value="Unassembled WGS sequence"/>
</dbReference>